<dbReference type="NCBIfam" id="TIGR00727">
    <property type="entry name" value="ISP4_OPT"/>
    <property type="match status" value="1"/>
</dbReference>
<dbReference type="OrthoDB" id="9986677at2759"/>
<dbReference type="Proteomes" id="UP000452235">
    <property type="component" value="Unassembled WGS sequence"/>
</dbReference>
<gene>
    <name evidence="9" type="ORF">ATEIFO6365_0009050300</name>
</gene>
<comment type="similarity">
    <text evidence="2">Belongs to the oligopeptide OPT transporter family.</text>
</comment>
<evidence type="ECO:0000256" key="6">
    <source>
        <dbReference type="ARBA" id="ARBA00022927"/>
    </source>
</evidence>
<comment type="caution">
    <text evidence="9">The sequence shown here is derived from an EMBL/GenBank/DDBJ whole genome shotgun (WGS) entry which is preliminary data.</text>
</comment>
<evidence type="ECO:0000313" key="10">
    <source>
        <dbReference type="Proteomes" id="UP000452235"/>
    </source>
</evidence>
<dbReference type="InterPro" id="IPR004648">
    <property type="entry name" value="Oligpept_transpt"/>
</dbReference>
<dbReference type="EMBL" id="BLJY01000009">
    <property type="protein sequence ID" value="GFF19140.1"/>
    <property type="molecule type" value="Genomic_DNA"/>
</dbReference>
<keyword evidence="10" id="KW-1185">Reference proteome</keyword>
<name>A0A5M3Z9W7_ASPTE</name>
<evidence type="ECO:0000256" key="3">
    <source>
        <dbReference type="ARBA" id="ARBA00022448"/>
    </source>
</evidence>
<keyword evidence="6" id="KW-0653">Protein transport</keyword>
<dbReference type="AlphaFoldDB" id="A0A5M3Z9W7"/>
<evidence type="ECO:0000256" key="4">
    <source>
        <dbReference type="ARBA" id="ARBA00022692"/>
    </source>
</evidence>
<dbReference type="Pfam" id="PF03169">
    <property type="entry name" value="OPT"/>
    <property type="match status" value="2"/>
</dbReference>
<evidence type="ECO:0000256" key="2">
    <source>
        <dbReference type="ARBA" id="ARBA00008807"/>
    </source>
</evidence>
<evidence type="ECO:0000256" key="8">
    <source>
        <dbReference type="ARBA" id="ARBA00023136"/>
    </source>
</evidence>
<sequence>MVEKTKDTAVITSPVDEAAPEEAAIHLKNLRSEHAWDPNLPDDVADEINGALNTDDKGTKLEVTQELLDNSPYPEVRAAVVNYDEGGHSNTIRAWTIGLLFATIGSALNMLFSLRQPYIIIPSYVAQVVAYPVGKAWEKVMPNKVFRLFGIECNLNPGRFSKKEHTLIVVMANATFGGGAAYATDVLLAQRAFYKQRYGWPFEIFLTISTQMLGFGVAGFFHRFLVTPGAMIWPSTLINATLFTALHDHSKPDPRKVSGWTIGKYRMFLYCMIGSFVWYWFPGYIAPFLSVFAWVTWIKPKNVVINQLFGGWTGLSLIPMTFDWTQVSGFNFSPLIAPWHAIANTLIGMVVFFWITTSGLHYSGVFYSKYLPISDSNSFDNTGQHYNVSKILTPQMTFDEQKYKSYSPLFLSTTFVMNYGLAFATMIAILVHTALFHGKEIWTRLRNFRRVEEDVHARLMSRYPSVPLWWYGAVVLVMVGMALGVSLGYPTHLSWWALFVALLIGTVWFLPCGIVQATTNISIGINVLTEFIIGYMQPGRPMAMMLFKTYGYITMLQGTYFCQDMKLGASSPPSLSNPIHPFHLTSIGHYMKVPPRLTFAAQMIACLWCSVVQVAVMNWSLATIPGICTTTQPDHYQCPNGRVFFNASVIWGVIGPQRMFSSGQLYSSLMYCWLAGAILPVLIYVGARVFPRSRIRFLSAPIIFGGAGLIPPATPLNYLTWGIVGLIFNKFIRDRWRGWWMQYNYVLSAGLDVGLALCTILIFLALNMTKTTFPSWWGTDIASNTLDAEGTAVQVVLPAGEKFGPKSW</sequence>
<dbReference type="GO" id="GO:0035673">
    <property type="term" value="F:oligopeptide transmembrane transporter activity"/>
    <property type="evidence" value="ECO:0007669"/>
    <property type="project" value="InterPro"/>
</dbReference>
<evidence type="ECO:0000256" key="7">
    <source>
        <dbReference type="ARBA" id="ARBA00022989"/>
    </source>
</evidence>
<evidence type="ECO:0000256" key="5">
    <source>
        <dbReference type="ARBA" id="ARBA00022856"/>
    </source>
</evidence>
<dbReference type="NCBIfam" id="TIGR00728">
    <property type="entry name" value="OPT_sfam"/>
    <property type="match status" value="2"/>
</dbReference>
<dbReference type="VEuPathDB" id="FungiDB:ATEG_07878"/>
<dbReference type="GO" id="GO:0016020">
    <property type="term" value="C:membrane"/>
    <property type="evidence" value="ECO:0007669"/>
    <property type="project" value="UniProtKB-SubCell"/>
</dbReference>
<dbReference type="InterPro" id="IPR004813">
    <property type="entry name" value="OPT"/>
</dbReference>
<accession>A0A5M3Z9W7</accession>
<proteinExistence type="inferred from homology"/>
<keyword evidence="3" id="KW-0813">Transport</keyword>
<reference evidence="9 10" key="1">
    <citation type="submission" date="2020-01" db="EMBL/GenBank/DDBJ databases">
        <title>Aspergillus terreus IFO 6365 whole genome shotgun sequence.</title>
        <authorList>
            <person name="Kanamasa S."/>
            <person name="Takahashi H."/>
        </authorList>
    </citation>
    <scope>NUCLEOTIDE SEQUENCE [LARGE SCALE GENOMIC DNA]</scope>
    <source>
        <strain evidence="9 10">IFO 6365</strain>
    </source>
</reference>
<dbReference type="GO" id="GO:0015031">
    <property type="term" value="P:protein transport"/>
    <property type="evidence" value="ECO:0007669"/>
    <property type="project" value="UniProtKB-KW"/>
</dbReference>
<protein>
    <submittedName>
        <fullName evidence="9">Small oligopeptide transporter, OPT family</fullName>
    </submittedName>
</protein>
<comment type="subcellular location">
    <subcellularLocation>
        <location evidence="1">Membrane</location>
        <topology evidence="1">Multi-pass membrane protein</topology>
    </subcellularLocation>
</comment>
<dbReference type="PANTHER" id="PTHR22601">
    <property type="entry name" value="ISP4 LIKE PROTEIN"/>
    <property type="match status" value="1"/>
</dbReference>
<keyword evidence="7" id="KW-1133">Transmembrane helix</keyword>
<evidence type="ECO:0000256" key="1">
    <source>
        <dbReference type="ARBA" id="ARBA00004141"/>
    </source>
</evidence>
<evidence type="ECO:0000313" key="9">
    <source>
        <dbReference type="EMBL" id="GFF19140.1"/>
    </source>
</evidence>
<keyword evidence="4" id="KW-0812">Transmembrane</keyword>
<organism evidence="9 10">
    <name type="scientific">Aspergillus terreus</name>
    <dbReference type="NCBI Taxonomy" id="33178"/>
    <lineage>
        <taxon>Eukaryota</taxon>
        <taxon>Fungi</taxon>
        <taxon>Dikarya</taxon>
        <taxon>Ascomycota</taxon>
        <taxon>Pezizomycotina</taxon>
        <taxon>Eurotiomycetes</taxon>
        <taxon>Eurotiomycetidae</taxon>
        <taxon>Eurotiales</taxon>
        <taxon>Aspergillaceae</taxon>
        <taxon>Aspergillus</taxon>
        <taxon>Aspergillus subgen. Circumdati</taxon>
    </lineage>
</organism>
<keyword evidence="5" id="KW-0571">Peptide transport</keyword>
<keyword evidence="8" id="KW-0472">Membrane</keyword>